<dbReference type="OrthoDB" id="202582at2157"/>
<name>A0A1G9B5D4_9EURY</name>
<feature type="transmembrane region" description="Helical" evidence="1">
    <location>
        <begin position="68"/>
        <end position="88"/>
    </location>
</feature>
<evidence type="ECO:0000313" key="3">
    <source>
        <dbReference type="Proteomes" id="UP000198882"/>
    </source>
</evidence>
<protein>
    <submittedName>
        <fullName evidence="2">Uncharacterized protein</fullName>
    </submittedName>
</protein>
<reference evidence="3" key="1">
    <citation type="submission" date="2016-10" db="EMBL/GenBank/DDBJ databases">
        <authorList>
            <person name="Varghese N."/>
            <person name="Submissions S."/>
        </authorList>
    </citation>
    <scope>NUCLEOTIDE SEQUENCE [LARGE SCALE GENOMIC DNA]</scope>
    <source>
        <strain evidence="3">B4,CECT 8067,JCM 17497</strain>
    </source>
</reference>
<keyword evidence="1" id="KW-1133">Transmembrane helix</keyword>
<feature type="transmembrane region" description="Helical" evidence="1">
    <location>
        <begin position="33"/>
        <end position="56"/>
    </location>
</feature>
<sequence>MDTTRLYYASTILCGVVVGAMGLSSVAAGNTGIAAALMAIGGVGTVCSALFVLGFSENPSASVPADRWVWAMFLGAVLVLLGGVGQILL</sequence>
<keyword evidence="1" id="KW-0472">Membrane</keyword>
<dbReference type="EMBL" id="FNFE01000004">
    <property type="protein sequence ID" value="SDK34787.1"/>
    <property type="molecule type" value="Genomic_DNA"/>
</dbReference>
<keyword evidence="3" id="KW-1185">Reference proteome</keyword>
<evidence type="ECO:0000256" key="1">
    <source>
        <dbReference type="SAM" id="Phobius"/>
    </source>
</evidence>
<dbReference type="AlphaFoldDB" id="A0A1G9B5D4"/>
<feature type="transmembrane region" description="Helical" evidence="1">
    <location>
        <begin position="6"/>
        <end position="26"/>
    </location>
</feature>
<accession>A0A1G9B5D4</accession>
<keyword evidence="1" id="KW-0812">Transmembrane</keyword>
<dbReference type="Proteomes" id="UP000198882">
    <property type="component" value="Unassembled WGS sequence"/>
</dbReference>
<organism evidence="2 3">
    <name type="scientific">Natronorubrum texcoconense</name>
    <dbReference type="NCBI Taxonomy" id="1095776"/>
    <lineage>
        <taxon>Archaea</taxon>
        <taxon>Methanobacteriati</taxon>
        <taxon>Methanobacteriota</taxon>
        <taxon>Stenosarchaea group</taxon>
        <taxon>Halobacteria</taxon>
        <taxon>Halobacteriales</taxon>
        <taxon>Natrialbaceae</taxon>
        <taxon>Natronorubrum</taxon>
    </lineage>
</organism>
<gene>
    <name evidence="2" type="ORF">SAMN04515672_2830</name>
</gene>
<proteinExistence type="predicted"/>
<dbReference type="RefSeq" id="WP_090307847.1">
    <property type="nucleotide sequence ID" value="NZ_FNFE01000004.1"/>
</dbReference>
<evidence type="ECO:0000313" key="2">
    <source>
        <dbReference type="EMBL" id="SDK34787.1"/>
    </source>
</evidence>